<dbReference type="InterPro" id="IPR058624">
    <property type="entry name" value="MdtA-like_HH"/>
</dbReference>
<accession>A0ABX7YVD9</accession>
<evidence type="ECO:0000259" key="6">
    <source>
        <dbReference type="Pfam" id="PF25944"/>
    </source>
</evidence>
<dbReference type="PANTHER" id="PTHR30158">
    <property type="entry name" value="ACRA/E-RELATED COMPONENT OF DRUG EFFLUX TRANSPORTER"/>
    <property type="match status" value="1"/>
</dbReference>
<evidence type="ECO:0000259" key="7">
    <source>
        <dbReference type="Pfam" id="PF25967"/>
    </source>
</evidence>
<feature type="signal peptide" evidence="3">
    <location>
        <begin position="1"/>
        <end position="20"/>
    </location>
</feature>
<dbReference type="Gene3D" id="2.40.420.20">
    <property type="match status" value="1"/>
</dbReference>
<dbReference type="PANTHER" id="PTHR30158:SF3">
    <property type="entry name" value="MULTIDRUG EFFLUX PUMP SUBUNIT ACRA-RELATED"/>
    <property type="match status" value="1"/>
</dbReference>
<dbReference type="NCBIfam" id="TIGR01730">
    <property type="entry name" value="RND_mfp"/>
    <property type="match status" value="1"/>
</dbReference>
<gene>
    <name evidence="8" type="ORF">KDN34_02120</name>
</gene>
<dbReference type="EMBL" id="CP073587">
    <property type="protein sequence ID" value="QUN06286.1"/>
    <property type="molecule type" value="Genomic_DNA"/>
</dbReference>
<dbReference type="Gene3D" id="1.10.287.470">
    <property type="entry name" value="Helix hairpin bin"/>
    <property type="match status" value="1"/>
</dbReference>
<protein>
    <submittedName>
        <fullName evidence="8">Efflux RND transporter periplasmic adaptor subunit</fullName>
    </submittedName>
</protein>
<dbReference type="Gene3D" id="2.40.50.100">
    <property type="match status" value="1"/>
</dbReference>
<evidence type="ECO:0000313" key="8">
    <source>
        <dbReference type="EMBL" id="QUN06286.1"/>
    </source>
</evidence>
<evidence type="ECO:0000256" key="2">
    <source>
        <dbReference type="ARBA" id="ARBA00009477"/>
    </source>
</evidence>
<dbReference type="Pfam" id="PF25876">
    <property type="entry name" value="HH_MFP_RND"/>
    <property type="match status" value="1"/>
</dbReference>
<feature type="domain" description="Multidrug resistance protein MdtA-like C-terminal permuted SH3" evidence="7">
    <location>
        <begin position="298"/>
        <end position="356"/>
    </location>
</feature>
<dbReference type="InterPro" id="IPR058627">
    <property type="entry name" value="MdtA-like_C"/>
</dbReference>
<keyword evidence="9" id="KW-1185">Reference proteome</keyword>
<evidence type="ECO:0000256" key="3">
    <source>
        <dbReference type="SAM" id="SignalP"/>
    </source>
</evidence>
<evidence type="ECO:0000313" key="9">
    <source>
        <dbReference type="Proteomes" id="UP000679575"/>
    </source>
</evidence>
<name>A0ABX7YVD9_9GAMM</name>
<evidence type="ECO:0000256" key="1">
    <source>
        <dbReference type="ARBA" id="ARBA00004519"/>
    </source>
</evidence>
<dbReference type="Pfam" id="PF25967">
    <property type="entry name" value="RND-MFP_C"/>
    <property type="match status" value="1"/>
</dbReference>
<dbReference type="PROSITE" id="PS51257">
    <property type="entry name" value="PROKAR_LIPOPROTEIN"/>
    <property type="match status" value="1"/>
</dbReference>
<feature type="domain" description="Multidrug resistance protein MdtA-like barrel-sandwich hybrid" evidence="5">
    <location>
        <begin position="60"/>
        <end position="200"/>
    </location>
</feature>
<dbReference type="InterPro" id="IPR006143">
    <property type="entry name" value="RND_pump_MFP"/>
</dbReference>
<reference evidence="8 9" key="1">
    <citation type="submission" date="2021-04" db="EMBL/GenBank/DDBJ databases">
        <title>Novel species identification of genus Shewanella.</title>
        <authorList>
            <person name="Liu G."/>
        </authorList>
    </citation>
    <scope>NUCLEOTIDE SEQUENCE [LARGE SCALE GENOMIC DNA]</scope>
    <source>
        <strain evidence="8 9">FJAT-54481</strain>
    </source>
</reference>
<dbReference type="RefSeq" id="WP_212595301.1">
    <property type="nucleotide sequence ID" value="NZ_CP073587.1"/>
</dbReference>
<keyword evidence="3" id="KW-0732">Signal</keyword>
<feature type="domain" description="Multidrug resistance protein MdtA-like beta-barrel" evidence="6">
    <location>
        <begin position="205"/>
        <end position="292"/>
    </location>
</feature>
<proteinExistence type="inferred from homology"/>
<dbReference type="Pfam" id="PF25944">
    <property type="entry name" value="Beta-barrel_RND"/>
    <property type="match status" value="1"/>
</dbReference>
<dbReference type="SUPFAM" id="SSF111369">
    <property type="entry name" value="HlyD-like secretion proteins"/>
    <property type="match status" value="1"/>
</dbReference>
<evidence type="ECO:0000259" key="5">
    <source>
        <dbReference type="Pfam" id="PF25917"/>
    </source>
</evidence>
<dbReference type="Gene3D" id="2.40.30.170">
    <property type="match status" value="1"/>
</dbReference>
<feature type="domain" description="Multidrug resistance protein MdtA-like alpha-helical hairpin" evidence="4">
    <location>
        <begin position="99"/>
        <end position="167"/>
    </location>
</feature>
<dbReference type="Proteomes" id="UP000679575">
    <property type="component" value="Chromosome"/>
</dbReference>
<comment type="subcellular location">
    <subcellularLocation>
        <location evidence="1">Cell inner membrane</location>
        <topology evidence="1">Lipid-anchor</topology>
    </subcellularLocation>
</comment>
<sequence>MIKTIIMSLGVLTTAGLLTACQEQQKATETEATVGVVKVIQQSFPLTITLQGRTVASLSAEVRPQVGGIIQQRQFTEGAKVNAGDVLYQIDAATYEAAYDKADANLRTAMATLEAARLKDTRYQALLKEKSVSHQDAEDAHAAFMEADASVAGYRAALKSARIDLERTKITAPISGYIGISNVTPGALVSAAQSTALTTINTLDPIYVDLNESSKDMLQLRKILSRAGVEKGNAEVSLILEDGSEYAHKGKLKMREVSVDRSTGSVVLRAEFANPEDVLLPGMFVRAKLQVAVDKQGIKVPQRGIARDNQGQAYALVVGKDGKLAKKLVTTEQAIGDQWVITSGLEAGDLLVVEGSNKVQLGQSVKAETVTLETGSQEGH</sequence>
<dbReference type="InterPro" id="IPR058625">
    <property type="entry name" value="MdtA-like_BSH"/>
</dbReference>
<dbReference type="InterPro" id="IPR058626">
    <property type="entry name" value="MdtA-like_b-barrel"/>
</dbReference>
<organism evidence="8 9">
    <name type="scientific">Shewanella yunxiaonensis</name>
    <dbReference type="NCBI Taxonomy" id="2829809"/>
    <lineage>
        <taxon>Bacteria</taxon>
        <taxon>Pseudomonadati</taxon>
        <taxon>Pseudomonadota</taxon>
        <taxon>Gammaproteobacteria</taxon>
        <taxon>Alteromonadales</taxon>
        <taxon>Shewanellaceae</taxon>
        <taxon>Shewanella</taxon>
    </lineage>
</organism>
<feature type="chain" id="PRO_5045934161" evidence="3">
    <location>
        <begin position="21"/>
        <end position="380"/>
    </location>
</feature>
<dbReference type="Pfam" id="PF25917">
    <property type="entry name" value="BSH_RND"/>
    <property type="match status" value="1"/>
</dbReference>
<evidence type="ECO:0000259" key="4">
    <source>
        <dbReference type="Pfam" id="PF25876"/>
    </source>
</evidence>
<comment type="similarity">
    <text evidence="2">Belongs to the membrane fusion protein (MFP) (TC 8.A.1) family.</text>
</comment>